<evidence type="ECO:0000256" key="1">
    <source>
        <dbReference type="SAM" id="Phobius"/>
    </source>
</evidence>
<evidence type="ECO:0000313" key="3">
    <source>
        <dbReference type="Proteomes" id="UP000515871"/>
    </source>
</evidence>
<dbReference type="Proteomes" id="UP000515871">
    <property type="component" value="Chromosome"/>
</dbReference>
<keyword evidence="1" id="KW-0472">Membrane</keyword>
<feature type="transmembrane region" description="Helical" evidence="1">
    <location>
        <begin position="67"/>
        <end position="89"/>
    </location>
</feature>
<feature type="transmembrane region" description="Helical" evidence="1">
    <location>
        <begin position="101"/>
        <end position="122"/>
    </location>
</feature>
<evidence type="ECO:0000313" key="2">
    <source>
        <dbReference type="EMBL" id="QNL95650.1"/>
    </source>
</evidence>
<gene>
    <name evidence="2" type="ORF">H9L21_07020</name>
</gene>
<reference evidence="2 3" key="1">
    <citation type="submission" date="2020-08" db="EMBL/GenBank/DDBJ databases">
        <title>Novel species in genus Aeromicrobium.</title>
        <authorList>
            <person name="Zhang G."/>
        </authorList>
    </citation>
    <scope>NUCLEOTIDE SEQUENCE [LARGE SCALE GENOMIC DNA]</scope>
    <source>
        <strain evidence="3">zg-629</strain>
    </source>
</reference>
<dbReference type="EMBL" id="CP060587">
    <property type="protein sequence ID" value="QNL95650.1"/>
    <property type="molecule type" value="Genomic_DNA"/>
</dbReference>
<dbReference type="RefSeq" id="WP_154595118.1">
    <property type="nucleotide sequence ID" value="NZ_CP060587.1"/>
</dbReference>
<organism evidence="2 3">
    <name type="scientific">Aeromicrobium senzhongii</name>
    <dbReference type="NCBI Taxonomy" id="2663859"/>
    <lineage>
        <taxon>Bacteria</taxon>
        <taxon>Bacillati</taxon>
        <taxon>Actinomycetota</taxon>
        <taxon>Actinomycetes</taxon>
        <taxon>Propionibacteriales</taxon>
        <taxon>Nocardioidaceae</taxon>
        <taxon>Aeromicrobium</taxon>
    </lineage>
</organism>
<sequence length="185" mass="20037">MDTWVMFLGAGAAADAGDIHFDLERGTEFEIDGDGTLHIRSDYRSFALAPTGEVIAPMPPTAPPQVWSWWSASAFCCGVGILMLLVTSVARDNGWSSRGQIVTLVATVVAAIGMVATSVLIWRHRRETRSERNAVVASARSATGLPLTRRQARRFVSATKDYIVAADGTAWAVHESNIYRGDRTA</sequence>
<name>A0ABX6SY24_9ACTN</name>
<keyword evidence="1" id="KW-0812">Transmembrane</keyword>
<keyword evidence="1" id="KW-1133">Transmembrane helix</keyword>
<keyword evidence="3" id="KW-1185">Reference proteome</keyword>
<protein>
    <submittedName>
        <fullName evidence="2">Uncharacterized protein</fullName>
    </submittedName>
</protein>
<proteinExistence type="predicted"/>
<accession>A0ABX6SY24</accession>